<dbReference type="EMBL" id="JAESVP010000007">
    <property type="protein sequence ID" value="MBL4929381.1"/>
    <property type="molecule type" value="Genomic_DNA"/>
</dbReference>
<reference evidence="3" key="1">
    <citation type="submission" date="2021-01" db="EMBL/GenBank/DDBJ databases">
        <title>Genome seq and assembly of Tabrizicola sp. KVB23.</title>
        <authorList>
            <person name="Chhetri G."/>
        </authorList>
    </citation>
    <scope>NUCLEOTIDE SEQUENCE</scope>
    <source>
        <strain evidence="3">KVB23</strain>
    </source>
</reference>
<dbReference type="Gene3D" id="1.25.40.10">
    <property type="entry name" value="Tetratricopeptide repeat domain"/>
    <property type="match status" value="1"/>
</dbReference>
<feature type="transmembrane region" description="Helical" evidence="2">
    <location>
        <begin position="6"/>
        <end position="25"/>
    </location>
</feature>
<evidence type="ECO:0000256" key="2">
    <source>
        <dbReference type="SAM" id="Phobius"/>
    </source>
</evidence>
<dbReference type="InterPro" id="IPR011990">
    <property type="entry name" value="TPR-like_helical_dom_sf"/>
</dbReference>
<evidence type="ECO:0000313" key="3">
    <source>
        <dbReference type="EMBL" id="MBL4929381.1"/>
    </source>
</evidence>
<keyword evidence="1" id="KW-0201">Cytochrome c-type biogenesis</keyword>
<accession>A0A8J7MTN0</accession>
<feature type="transmembrane region" description="Helical" evidence="2">
    <location>
        <begin position="92"/>
        <end position="111"/>
    </location>
</feature>
<proteinExistence type="predicted"/>
<dbReference type="SUPFAM" id="SSF48452">
    <property type="entry name" value="TPR-like"/>
    <property type="match status" value="1"/>
</dbReference>
<evidence type="ECO:0000256" key="1">
    <source>
        <dbReference type="ARBA" id="ARBA00022748"/>
    </source>
</evidence>
<evidence type="ECO:0000313" key="4">
    <source>
        <dbReference type="Proteomes" id="UP000619033"/>
    </source>
</evidence>
<gene>
    <name evidence="3" type="primary">ccmI</name>
    <name evidence="3" type="ORF">JI744_14835</name>
</gene>
<keyword evidence="2" id="KW-0812">Transmembrane</keyword>
<protein>
    <submittedName>
        <fullName evidence="3">C-type cytochrome biogenesis protein CcmI</fullName>
    </submittedName>
</protein>
<dbReference type="GO" id="GO:0017004">
    <property type="term" value="P:cytochrome complex assembly"/>
    <property type="evidence" value="ECO:0007669"/>
    <property type="project" value="UniProtKB-KW"/>
</dbReference>
<dbReference type="NCBIfam" id="TIGR03142">
    <property type="entry name" value="cytochro_ccmI"/>
    <property type="match status" value="1"/>
</dbReference>
<dbReference type="Proteomes" id="UP000619033">
    <property type="component" value="Unassembled WGS sequence"/>
</dbReference>
<organism evidence="3 4">
    <name type="scientific">Fuscibacter oryzae</name>
    <dbReference type="NCBI Taxonomy" id="2803939"/>
    <lineage>
        <taxon>Bacteria</taxon>
        <taxon>Pseudomonadati</taxon>
        <taxon>Pseudomonadota</taxon>
        <taxon>Alphaproteobacteria</taxon>
        <taxon>Rhodobacterales</taxon>
        <taxon>Paracoccaceae</taxon>
        <taxon>Fuscibacter</taxon>
    </lineage>
</organism>
<sequence>MGDFGFWAVAGGTAVAVLALLLRALTKPPESDEADHPDLAVYRAQLAEVDRDLARGVLAPEEAARLRVEVSRRLLDADKAAQAASGGRSLPVMPVVMALVAVMTGGVALYLRLGAPGYPDLPINDRLAATEELYRTRPNQAEAEAQAPKPTQAPKADAEFMALMDKLRAAVKARPDDLQGLSLLAKNEAALTNYQAASAAQGHLLSVLGAKTGPDDHLAAAEYLIAAAGGYISPEAEAELVKVLTLDPKNPLARYYSGLMFAQVGRADRTFELWEPLLREGPEDAPWKAPIRAGLQEAADRAGIRYTLPDAKGPDAAAVEAAGEMSAEDRQSMIEGMVGQLEGRLLSEGGPEAEWLKLFNALKVLNQPDRVKAALTAAEKAFAADPAAQERLRAAAGATP</sequence>
<dbReference type="RefSeq" id="WP_202661912.1">
    <property type="nucleotide sequence ID" value="NZ_JAESVP010000007.1"/>
</dbReference>
<keyword evidence="4" id="KW-1185">Reference proteome</keyword>
<keyword evidence="2" id="KW-1133">Transmembrane helix</keyword>
<name>A0A8J7MTN0_9RHOB</name>
<comment type="caution">
    <text evidence="3">The sequence shown here is derived from an EMBL/GenBank/DDBJ whole genome shotgun (WGS) entry which is preliminary data.</text>
</comment>
<dbReference type="AlphaFoldDB" id="A0A8J7MTN0"/>
<keyword evidence="2" id="KW-0472">Membrane</keyword>
<dbReference type="InterPro" id="IPR017560">
    <property type="entry name" value="Cyt_c_biogenesis_CcmI"/>
</dbReference>